<evidence type="ECO:0000313" key="2">
    <source>
        <dbReference type="Proteomes" id="UP001497392"/>
    </source>
</evidence>
<protein>
    <submittedName>
        <fullName evidence="1">G2282 protein</fullName>
    </submittedName>
</protein>
<proteinExistence type="predicted"/>
<gene>
    <name evidence="1" type="primary">g2282</name>
    <name evidence="1" type="ORF">VP750_LOCUS1956</name>
</gene>
<evidence type="ECO:0000313" key="1">
    <source>
        <dbReference type="EMBL" id="CAL5220297.1"/>
    </source>
</evidence>
<comment type="caution">
    <text evidence="1">The sequence shown here is derived from an EMBL/GenBank/DDBJ whole genome shotgun (WGS) entry which is preliminary data.</text>
</comment>
<dbReference type="Proteomes" id="UP001497392">
    <property type="component" value="Unassembled WGS sequence"/>
</dbReference>
<reference evidence="1 2" key="1">
    <citation type="submission" date="2024-06" db="EMBL/GenBank/DDBJ databases">
        <authorList>
            <person name="Kraege A."/>
            <person name="Thomma B."/>
        </authorList>
    </citation>
    <scope>NUCLEOTIDE SEQUENCE [LARGE SCALE GENOMIC DNA]</scope>
</reference>
<keyword evidence="2" id="KW-1185">Reference proteome</keyword>
<dbReference type="EMBL" id="CAXHTA020000003">
    <property type="protein sequence ID" value="CAL5220297.1"/>
    <property type="molecule type" value="Genomic_DNA"/>
</dbReference>
<sequence length="241" mass="27219">MPATAAATAERSDLSLEVLYRWLLKGAPGVQSLRHTSPDLVNQYRRITAADIDETNAIKRDLITRMLPRLSGFLSPGTDILLDLRWGTEDSIFAMRQGLHTPDFFTQYWGAMSGFLTELKMLFEGAISLETSLALNQLTRLQSLSLEGMGESAAIQLQLPQLKKLTLQDFDNASISLNWQMHLTRSLDHFLDMPQFVYLGLFGDNGSQEELVRWTTDALKFLGLADRRIMATRAKDFTLLY</sequence>
<organism evidence="1 2">
    <name type="scientific">Coccomyxa viridis</name>
    <dbReference type="NCBI Taxonomy" id="1274662"/>
    <lineage>
        <taxon>Eukaryota</taxon>
        <taxon>Viridiplantae</taxon>
        <taxon>Chlorophyta</taxon>
        <taxon>core chlorophytes</taxon>
        <taxon>Trebouxiophyceae</taxon>
        <taxon>Trebouxiophyceae incertae sedis</taxon>
        <taxon>Coccomyxaceae</taxon>
        <taxon>Coccomyxa</taxon>
    </lineage>
</organism>
<name>A0ABP1FQG2_9CHLO</name>
<accession>A0ABP1FQG2</accession>